<evidence type="ECO:0000256" key="1">
    <source>
        <dbReference type="SAM" id="Coils"/>
    </source>
</evidence>
<dbReference type="RefSeq" id="WP_066178748.1">
    <property type="nucleotide sequence ID" value="NZ_LDIR01000001.1"/>
</dbReference>
<keyword evidence="4" id="KW-1185">Reference proteome</keyword>
<evidence type="ECO:0000313" key="4">
    <source>
        <dbReference type="Proteomes" id="UP000093159"/>
    </source>
</evidence>
<dbReference type="EMBL" id="LDIR01000001">
    <property type="protein sequence ID" value="OCL93112.1"/>
    <property type="molecule type" value="Genomic_DNA"/>
</dbReference>
<proteinExistence type="predicted"/>
<dbReference type="Proteomes" id="UP000093159">
    <property type="component" value="Unassembled WGS sequence"/>
</dbReference>
<reference evidence="3 4" key="1">
    <citation type="submission" date="2015-05" db="EMBL/GenBank/DDBJ databases">
        <authorList>
            <person name="Rovetto F."/>
            <person name="Cocolin L."/>
            <person name="Illeghems K."/>
            <person name="Van Nieuwerburgh F."/>
            <person name="Houf K."/>
        </authorList>
    </citation>
    <scope>NUCLEOTIDE SEQUENCE [LARGE SCALE GENOMIC DNA]</scope>
    <source>
        <strain evidence="3 4">117434</strain>
    </source>
</reference>
<protein>
    <submittedName>
        <fullName evidence="3">Uncharacterized protein</fullName>
    </submittedName>
</protein>
<gene>
    <name evidence="3" type="ORF">AAX28_00654</name>
</gene>
<keyword evidence="2" id="KW-0812">Transmembrane</keyword>
<keyword evidence="2" id="KW-1133">Transmembrane helix</keyword>
<evidence type="ECO:0000256" key="2">
    <source>
        <dbReference type="SAM" id="Phobius"/>
    </source>
</evidence>
<feature type="coiled-coil region" evidence="1">
    <location>
        <begin position="220"/>
        <end position="267"/>
    </location>
</feature>
<organism evidence="3 4">
    <name type="scientific">Arcobacter porcinus</name>
    <dbReference type="NCBI Taxonomy" id="1935204"/>
    <lineage>
        <taxon>Bacteria</taxon>
        <taxon>Pseudomonadati</taxon>
        <taxon>Campylobacterota</taxon>
        <taxon>Epsilonproteobacteria</taxon>
        <taxon>Campylobacterales</taxon>
        <taxon>Arcobacteraceae</taxon>
        <taxon>Arcobacter</taxon>
    </lineage>
</organism>
<evidence type="ECO:0000313" key="3">
    <source>
        <dbReference type="EMBL" id="OCL93112.1"/>
    </source>
</evidence>
<keyword evidence="2" id="KW-0472">Membrane</keyword>
<feature type="transmembrane region" description="Helical" evidence="2">
    <location>
        <begin position="12"/>
        <end position="33"/>
    </location>
</feature>
<sequence length="304" mass="36168">MKNLVSYLHENLLVLSGIIIALTALIYTIRLYYMKRGINVRCSYSFTSSIYLDDIYLSNLIMENRKDKSIVIFYIYLKLGNYYLELENFKGNPLIIKPFEVYSKEFAPVVFYSVSMSKINLNKLMDNRKVNKKIVIYTTEGIREIKAYINMKHPIAESFKNYCTAIVMPNRVEHDNIYYSKNIKFLINFINIHGVKETIYIRKDSINLKIKNLEINSNLINNKEKLENFLQDNIKNQKLKNIIDVDIIDIENEIKQMEKEYDKEIFEAKNLSFFEHCILCKSLTILKELQLKFKKYFRDKTVRK</sequence>
<keyword evidence="1" id="KW-0175">Coiled coil</keyword>
<accession>A0ABX2YDP0</accession>
<name>A0ABX2YDP0_9BACT</name>
<comment type="caution">
    <text evidence="3">The sequence shown here is derived from an EMBL/GenBank/DDBJ whole genome shotgun (WGS) entry which is preliminary data.</text>
</comment>